<proteinExistence type="inferred from homology"/>
<dbReference type="GO" id="GO:0016811">
    <property type="term" value="F:hydrolase activity, acting on carbon-nitrogen (but not peptide) bonds, in linear amides"/>
    <property type="evidence" value="ECO:0007669"/>
    <property type="project" value="InterPro"/>
</dbReference>
<dbReference type="Gene3D" id="2.30.120.10">
    <property type="match status" value="1"/>
</dbReference>
<dbReference type="InterPro" id="IPR014395">
    <property type="entry name" value="Pen/GL7ACA/AHL_acylase"/>
</dbReference>
<feature type="signal peptide" evidence="6">
    <location>
        <begin position="1"/>
        <end position="25"/>
    </location>
</feature>
<gene>
    <name evidence="7" type="ORF">KCG34_16565</name>
</gene>
<evidence type="ECO:0000256" key="4">
    <source>
        <dbReference type="ARBA" id="ARBA00023145"/>
    </source>
</evidence>
<reference evidence="7" key="1">
    <citation type="submission" date="2021-04" db="EMBL/GenBank/DDBJ databases">
        <title>The complete genome sequence of Caulobacter sp. S6.</title>
        <authorList>
            <person name="Tang Y."/>
            <person name="Ouyang W."/>
            <person name="Liu Q."/>
            <person name="Huang B."/>
            <person name="Guo Z."/>
            <person name="Lei P."/>
        </authorList>
    </citation>
    <scope>NUCLEOTIDE SEQUENCE</scope>
    <source>
        <strain evidence="7">S6</strain>
    </source>
</reference>
<dbReference type="InterPro" id="IPR043147">
    <property type="entry name" value="Penicillin_amidase_A-knob"/>
</dbReference>
<dbReference type="KEGG" id="caul:KCG34_16565"/>
<dbReference type="Pfam" id="PF01804">
    <property type="entry name" value="Penicil_amidase"/>
    <property type="match status" value="1"/>
</dbReference>
<sequence length="701" mass="77569">MRRVLQVALAAGVLLLLATAGLALADRGNQPPTPDRAALIARARAYDVHIRRDEWGVPHIKGPTDPDVAFGFAYAHAEDDFATIAETVFTVRGQLAAQIGPKGAPTDYLVRLFKVRETIDAQYDRDLSPDTRRVLQAYADGLNYYGALHPDRAPPGLLPVTAKDIDAGFVFRTPFFYGLDHVLKDITAKTKGSPPPTGSNGVAMAPSRSADGATRLLVNSHQPYTGQVAWYEAVLDSGEGWHVAGGFFPGSPFMLHGHNEHLGWANTVNDPNLTTTYRLALNPADQNQYRLDGAWKPLQRATAHIRIKLFGPFFITVSKPLEWSAQGPVFRTDHGVFALRYAGMGEVRQPEQYYRLDKAQDWSQWRSAMALQALPSINYIYADQTGRIGYVYNGQFPKRAEGRDWRQIQPGDRSDLIWHGYLPFDRVPQIWAPKSGWVFNSNNTPFAATDPADGLKPADFPASMGLQENMTNRAFRAQETFGQDHAVTDASFRAHKFDITYSERSDMAHLVAQIVAADPGPYDDVKQAQAILSRWDRRTDIHNRSAALAVLTGVEAIKSQDNPSPPPPMTALRHAMTTLKTHFGRLDPEWGQLNRIRRGSVDLPIDGGPDTFRAVYGEPQRDGTLTAAAGDTFIMFVTWDRAGKVSSESVHQFGSATLDASSPHYADQTPLFVAMKTKKVWFTEDGLQGHVKADYRPGEAH</sequence>
<dbReference type="PANTHER" id="PTHR34218:SF3">
    <property type="entry name" value="ACYL-HOMOSERINE LACTONE ACYLASE PVDQ"/>
    <property type="match status" value="1"/>
</dbReference>
<comment type="similarity">
    <text evidence="1">Belongs to the peptidase S45 family.</text>
</comment>
<protein>
    <submittedName>
        <fullName evidence="7">Acylase</fullName>
    </submittedName>
</protein>
<evidence type="ECO:0000256" key="3">
    <source>
        <dbReference type="ARBA" id="ARBA00022801"/>
    </source>
</evidence>
<dbReference type="RefSeq" id="WP_211936734.1">
    <property type="nucleotide sequence ID" value="NZ_CP073078.1"/>
</dbReference>
<evidence type="ECO:0000313" key="8">
    <source>
        <dbReference type="Proteomes" id="UP000676409"/>
    </source>
</evidence>
<evidence type="ECO:0000256" key="5">
    <source>
        <dbReference type="PIRSR" id="PIRSR001227-1"/>
    </source>
</evidence>
<evidence type="ECO:0000256" key="2">
    <source>
        <dbReference type="ARBA" id="ARBA00022729"/>
    </source>
</evidence>
<dbReference type="InterPro" id="IPR029055">
    <property type="entry name" value="Ntn_hydrolases_N"/>
</dbReference>
<dbReference type="GO" id="GO:0017000">
    <property type="term" value="P:antibiotic biosynthetic process"/>
    <property type="evidence" value="ECO:0007669"/>
    <property type="project" value="InterPro"/>
</dbReference>
<keyword evidence="8" id="KW-1185">Reference proteome</keyword>
<feature type="active site" description="Nucleophile" evidence="5">
    <location>
        <position position="199"/>
    </location>
</feature>
<dbReference type="InterPro" id="IPR002692">
    <property type="entry name" value="S45"/>
</dbReference>
<dbReference type="InterPro" id="IPR043146">
    <property type="entry name" value="Penicillin_amidase_N_B-knob"/>
</dbReference>
<evidence type="ECO:0000256" key="6">
    <source>
        <dbReference type="SAM" id="SignalP"/>
    </source>
</evidence>
<dbReference type="AlphaFoldDB" id="A0A975FXK5"/>
<dbReference type="InterPro" id="IPR023343">
    <property type="entry name" value="Penicillin_amidase_dom1"/>
</dbReference>
<keyword evidence="2 6" id="KW-0732">Signal</keyword>
<dbReference type="Gene3D" id="1.10.439.10">
    <property type="entry name" value="Penicillin Amidohydrolase, domain 1"/>
    <property type="match status" value="1"/>
</dbReference>
<dbReference type="PIRSF" id="PIRSF001227">
    <property type="entry name" value="Pen_acylase"/>
    <property type="match status" value="1"/>
</dbReference>
<evidence type="ECO:0000313" key="7">
    <source>
        <dbReference type="EMBL" id="QUD86682.1"/>
    </source>
</evidence>
<evidence type="ECO:0000256" key="1">
    <source>
        <dbReference type="ARBA" id="ARBA00006586"/>
    </source>
</evidence>
<name>A0A975FXK5_9CAUL</name>
<keyword evidence="3" id="KW-0378">Hydrolase</keyword>
<dbReference type="PANTHER" id="PTHR34218">
    <property type="entry name" value="PEPTIDASE S45 PENICILLIN AMIDASE"/>
    <property type="match status" value="1"/>
</dbReference>
<dbReference type="CDD" id="cd01936">
    <property type="entry name" value="Ntn_CA"/>
    <property type="match status" value="1"/>
</dbReference>
<keyword evidence="4" id="KW-0865">Zymogen</keyword>
<feature type="chain" id="PRO_5037906665" evidence="6">
    <location>
        <begin position="26"/>
        <end position="701"/>
    </location>
</feature>
<organism evidence="7 8">
    <name type="scientific">Phenylobacterium montanum</name>
    <dbReference type="NCBI Taxonomy" id="2823693"/>
    <lineage>
        <taxon>Bacteria</taxon>
        <taxon>Pseudomonadati</taxon>
        <taxon>Pseudomonadota</taxon>
        <taxon>Alphaproteobacteria</taxon>
        <taxon>Caulobacterales</taxon>
        <taxon>Caulobacteraceae</taxon>
        <taxon>Phenylobacterium</taxon>
    </lineage>
</organism>
<accession>A0A975FXK5</accession>
<dbReference type="Proteomes" id="UP000676409">
    <property type="component" value="Chromosome"/>
</dbReference>
<dbReference type="Gene3D" id="3.60.20.10">
    <property type="entry name" value="Glutamine Phosphoribosylpyrophosphate, subunit 1, domain 1"/>
    <property type="match status" value="1"/>
</dbReference>
<dbReference type="EMBL" id="CP073078">
    <property type="protein sequence ID" value="QUD86682.1"/>
    <property type="molecule type" value="Genomic_DNA"/>
</dbReference>
<dbReference type="SUPFAM" id="SSF56235">
    <property type="entry name" value="N-terminal nucleophile aminohydrolases (Ntn hydrolases)"/>
    <property type="match status" value="1"/>
</dbReference>
<dbReference type="Gene3D" id="1.10.1400.10">
    <property type="match status" value="1"/>
</dbReference>